<dbReference type="PANTHER" id="PTHR43130">
    <property type="entry name" value="ARAC-FAMILY TRANSCRIPTIONAL REGULATOR"/>
    <property type="match status" value="1"/>
</dbReference>
<gene>
    <name evidence="4" type="ORF">ABR189_06140</name>
</gene>
<protein>
    <submittedName>
        <fullName evidence="4">Helix-turn-helix domain-containing protein</fullName>
    </submittedName>
</protein>
<accession>A0ABV2T2V2</accession>
<evidence type="ECO:0000259" key="3">
    <source>
        <dbReference type="PROSITE" id="PS01124"/>
    </source>
</evidence>
<evidence type="ECO:0000313" key="5">
    <source>
        <dbReference type="Proteomes" id="UP001549749"/>
    </source>
</evidence>
<keyword evidence="5" id="KW-1185">Reference proteome</keyword>
<dbReference type="Pfam" id="PF12833">
    <property type="entry name" value="HTH_18"/>
    <property type="match status" value="1"/>
</dbReference>
<evidence type="ECO:0000256" key="2">
    <source>
        <dbReference type="ARBA" id="ARBA00023163"/>
    </source>
</evidence>
<proteinExistence type="predicted"/>
<dbReference type="InterPro" id="IPR029062">
    <property type="entry name" value="Class_I_gatase-like"/>
</dbReference>
<dbReference type="InterPro" id="IPR052158">
    <property type="entry name" value="INH-QAR"/>
</dbReference>
<dbReference type="EMBL" id="JBEXAC010000001">
    <property type="protein sequence ID" value="MET6996937.1"/>
    <property type="molecule type" value="Genomic_DNA"/>
</dbReference>
<feature type="domain" description="HTH araC/xylS-type" evidence="3">
    <location>
        <begin position="221"/>
        <end position="319"/>
    </location>
</feature>
<dbReference type="Proteomes" id="UP001549749">
    <property type="component" value="Unassembled WGS sequence"/>
</dbReference>
<dbReference type="PANTHER" id="PTHR43130:SF3">
    <property type="entry name" value="HTH-TYPE TRANSCRIPTIONAL REGULATOR RV1931C"/>
    <property type="match status" value="1"/>
</dbReference>
<comment type="caution">
    <text evidence="4">The sequence shown here is derived from an EMBL/GenBank/DDBJ whole genome shotgun (WGS) entry which is preliminary data.</text>
</comment>
<dbReference type="PROSITE" id="PS01124">
    <property type="entry name" value="HTH_ARAC_FAMILY_2"/>
    <property type="match status" value="1"/>
</dbReference>
<keyword evidence="1" id="KW-0805">Transcription regulation</keyword>
<dbReference type="RefSeq" id="WP_354659578.1">
    <property type="nucleotide sequence ID" value="NZ_JBEXAC010000001.1"/>
</dbReference>
<organism evidence="4 5">
    <name type="scientific">Chitinophaga defluvii</name>
    <dbReference type="NCBI Taxonomy" id="3163343"/>
    <lineage>
        <taxon>Bacteria</taxon>
        <taxon>Pseudomonadati</taxon>
        <taxon>Bacteroidota</taxon>
        <taxon>Chitinophagia</taxon>
        <taxon>Chitinophagales</taxon>
        <taxon>Chitinophagaceae</taxon>
        <taxon>Chitinophaga</taxon>
    </lineage>
</organism>
<dbReference type="Gene3D" id="3.40.50.880">
    <property type="match status" value="1"/>
</dbReference>
<evidence type="ECO:0000313" key="4">
    <source>
        <dbReference type="EMBL" id="MET6996937.1"/>
    </source>
</evidence>
<reference evidence="4 5" key="1">
    <citation type="submission" date="2024-06" db="EMBL/GenBank/DDBJ databases">
        <title>Chitinophaga defluvii sp. nov., isolated from municipal sewage.</title>
        <authorList>
            <person name="Zhang L."/>
        </authorList>
    </citation>
    <scope>NUCLEOTIDE SEQUENCE [LARGE SCALE GENOMIC DNA]</scope>
    <source>
        <strain evidence="4 5">H8</strain>
    </source>
</reference>
<dbReference type="SUPFAM" id="SSF46689">
    <property type="entry name" value="Homeodomain-like"/>
    <property type="match status" value="2"/>
</dbReference>
<dbReference type="SMART" id="SM00342">
    <property type="entry name" value="HTH_ARAC"/>
    <property type="match status" value="1"/>
</dbReference>
<dbReference type="Pfam" id="PF01965">
    <property type="entry name" value="DJ-1_PfpI"/>
    <property type="match status" value="1"/>
</dbReference>
<dbReference type="Gene3D" id="1.10.10.60">
    <property type="entry name" value="Homeodomain-like"/>
    <property type="match status" value="2"/>
</dbReference>
<sequence length="330" mass="38252">MKYVSVLIPEGDISLSNVEGVHHIFTEVNKLLRKSGKYPLFELQLVGKRKNNLLKEDYFSIHPNRLITEHFKTDLLIIPALHTDIMKVMDQNKDLLPWIVEQHRQGTEIMSICTGAFLLAATGLLSGKSCATHWIHAEEFREMFPDINLLKDEIMTDENGIYTSGAAFSYLNLMLYIIEKYTDRDIMIFISKVFAIDTNRHKQSQFIIFQGHKHHEDNAVLQVQEFIEDHYHQKITVDELATLVSLGRRNLERRFKLATTNSVVEYIQRVKMEAAKKMLESKMKSISEVMYAIGYNDSKAFRDVFKRITGMSPLEYKSRFNKSLGNLITK</sequence>
<dbReference type="InterPro" id="IPR002818">
    <property type="entry name" value="DJ-1/PfpI"/>
</dbReference>
<dbReference type="SUPFAM" id="SSF52317">
    <property type="entry name" value="Class I glutamine amidotransferase-like"/>
    <property type="match status" value="1"/>
</dbReference>
<evidence type="ECO:0000256" key="1">
    <source>
        <dbReference type="ARBA" id="ARBA00023015"/>
    </source>
</evidence>
<name>A0ABV2T2V2_9BACT</name>
<dbReference type="InterPro" id="IPR009057">
    <property type="entry name" value="Homeodomain-like_sf"/>
</dbReference>
<keyword evidence="2" id="KW-0804">Transcription</keyword>
<dbReference type="InterPro" id="IPR018060">
    <property type="entry name" value="HTH_AraC"/>
</dbReference>